<organism evidence="2 3">
    <name type="scientific">Oceanobacillus neutriphilus</name>
    <dbReference type="NCBI Taxonomy" id="531815"/>
    <lineage>
        <taxon>Bacteria</taxon>
        <taxon>Bacillati</taxon>
        <taxon>Bacillota</taxon>
        <taxon>Bacilli</taxon>
        <taxon>Bacillales</taxon>
        <taxon>Bacillaceae</taxon>
        <taxon>Oceanobacillus</taxon>
    </lineage>
</organism>
<proteinExistence type="predicted"/>
<protein>
    <recommendedName>
        <fullName evidence="1">SF4 helicase domain-containing protein</fullName>
    </recommendedName>
</protein>
<sequence>MANHGEQLLSRILDDGETLLARQYDLKESDFATETEREVYTFIESYGQRYGGKAPDYRTVVEKFPDFYYREGVVDDFGYLAKEVKSQAAKRQVVEMFAGVPDSSGKPTKQTVEQVINEFDGISAIETLISELESIKIRTSVRNSVGTDIKKDAVKIKEEYLRRQRGESFRIYDSLFAFINRTVGGYVSSNLYVTYGKSGRGKSAITLAESINLAMQGANVLIWAMEMGWYELMVRIFTYYSRMIGEVAEATINGVNMDIGFDSADLRRGELSEDFEEKFFEFLAKINELLPGNINVRGVDDDDFDDRSLKALESDIIATEADIVVVDPFYYLDYERNTSKTTGGDAANTSKKLRRLAGKTHTVIFAITQADEEDEQKEDDGSRELKIPQRKDVKKTKQLLEDAYLLIGVDTDYKQGRGLIGLNKGRDGGEGEEAEIIYLPQFGIIEELSIKDAELFDAIEGF</sequence>
<dbReference type="Proteomes" id="UP000641206">
    <property type="component" value="Unassembled WGS sequence"/>
</dbReference>
<dbReference type="InterPro" id="IPR007694">
    <property type="entry name" value="DNA_helicase_DnaB-like_C"/>
</dbReference>
<evidence type="ECO:0000313" key="2">
    <source>
        <dbReference type="EMBL" id="GGP13470.1"/>
    </source>
</evidence>
<accession>A0ABQ2NY31</accession>
<dbReference type="Pfam" id="PF03796">
    <property type="entry name" value="DnaB_C"/>
    <property type="match status" value="1"/>
</dbReference>
<evidence type="ECO:0000313" key="3">
    <source>
        <dbReference type="Proteomes" id="UP000641206"/>
    </source>
</evidence>
<keyword evidence="3" id="KW-1185">Reference proteome</keyword>
<dbReference type="Gene3D" id="3.40.50.300">
    <property type="entry name" value="P-loop containing nucleotide triphosphate hydrolases"/>
    <property type="match status" value="1"/>
</dbReference>
<dbReference type="EMBL" id="BMLW01000010">
    <property type="protein sequence ID" value="GGP13470.1"/>
    <property type="molecule type" value="Genomic_DNA"/>
</dbReference>
<evidence type="ECO:0000259" key="1">
    <source>
        <dbReference type="Pfam" id="PF03796"/>
    </source>
</evidence>
<dbReference type="SUPFAM" id="SSF52540">
    <property type="entry name" value="P-loop containing nucleoside triphosphate hydrolases"/>
    <property type="match status" value="1"/>
</dbReference>
<reference evidence="3" key="1">
    <citation type="journal article" date="2019" name="Int. J. Syst. Evol. Microbiol.">
        <title>The Global Catalogue of Microorganisms (GCM) 10K type strain sequencing project: providing services to taxonomists for standard genome sequencing and annotation.</title>
        <authorList>
            <consortium name="The Broad Institute Genomics Platform"/>
            <consortium name="The Broad Institute Genome Sequencing Center for Infectious Disease"/>
            <person name="Wu L."/>
            <person name="Ma J."/>
        </authorList>
    </citation>
    <scope>NUCLEOTIDE SEQUENCE [LARGE SCALE GENOMIC DNA]</scope>
    <source>
        <strain evidence="3">CGMCC 1.7693</strain>
    </source>
</reference>
<feature type="domain" description="SF4 helicase" evidence="1">
    <location>
        <begin position="176"/>
        <end position="409"/>
    </location>
</feature>
<name>A0ABQ2NY31_9BACI</name>
<gene>
    <name evidence="2" type="ORF">GCM10011346_33590</name>
</gene>
<dbReference type="RefSeq" id="WP_188735495.1">
    <property type="nucleotide sequence ID" value="NZ_BMLW01000010.1"/>
</dbReference>
<dbReference type="InterPro" id="IPR027417">
    <property type="entry name" value="P-loop_NTPase"/>
</dbReference>
<comment type="caution">
    <text evidence="2">The sequence shown here is derived from an EMBL/GenBank/DDBJ whole genome shotgun (WGS) entry which is preliminary data.</text>
</comment>